<dbReference type="InterPro" id="IPR037523">
    <property type="entry name" value="VOC_core"/>
</dbReference>
<dbReference type="InterPro" id="IPR004360">
    <property type="entry name" value="Glyas_Fos-R_dOase_dom"/>
</dbReference>
<accession>A0A5M3XJR5</accession>
<dbReference type="Pfam" id="PF00903">
    <property type="entry name" value="Glyoxalase"/>
    <property type="match status" value="1"/>
</dbReference>
<keyword evidence="3" id="KW-1185">Reference proteome</keyword>
<dbReference type="PANTHER" id="PTHR36503:SF3">
    <property type="entry name" value="BLR0126 PROTEIN"/>
    <property type="match status" value="1"/>
</dbReference>
<dbReference type="Gene3D" id="3.10.180.10">
    <property type="entry name" value="2,3-Dihydroxybiphenyl 1,2-Dioxygenase, domain 1"/>
    <property type="match status" value="1"/>
</dbReference>
<comment type="caution">
    <text evidence="2">The sequence shown here is derived from an EMBL/GenBank/DDBJ whole genome shotgun (WGS) entry which is preliminary data.</text>
</comment>
<dbReference type="AlphaFoldDB" id="A0A5M3XJR5"/>
<name>A0A5M3XJR5_9ACTN</name>
<dbReference type="PROSITE" id="PS51819">
    <property type="entry name" value="VOC"/>
    <property type="match status" value="1"/>
</dbReference>
<evidence type="ECO:0000313" key="3">
    <source>
        <dbReference type="Proteomes" id="UP000377595"/>
    </source>
</evidence>
<dbReference type="PANTHER" id="PTHR36503">
    <property type="entry name" value="BLR2520 PROTEIN"/>
    <property type="match status" value="1"/>
</dbReference>
<proteinExistence type="predicted"/>
<reference evidence="2 3" key="1">
    <citation type="submission" date="2019-10" db="EMBL/GenBank/DDBJ databases">
        <title>Whole genome shotgun sequence of Acrocarpospora pleiomorpha NBRC 16267.</title>
        <authorList>
            <person name="Ichikawa N."/>
            <person name="Kimura A."/>
            <person name="Kitahashi Y."/>
            <person name="Komaki H."/>
            <person name="Oguchi A."/>
        </authorList>
    </citation>
    <scope>NUCLEOTIDE SEQUENCE [LARGE SCALE GENOMIC DNA]</scope>
    <source>
        <strain evidence="2 3">NBRC 16267</strain>
    </source>
</reference>
<dbReference type="Proteomes" id="UP000377595">
    <property type="component" value="Unassembled WGS sequence"/>
</dbReference>
<evidence type="ECO:0000259" key="1">
    <source>
        <dbReference type="PROSITE" id="PS51819"/>
    </source>
</evidence>
<dbReference type="RefSeq" id="WP_155345430.1">
    <property type="nucleotide sequence ID" value="NZ_BAAAHM010000021.1"/>
</dbReference>
<dbReference type="OrthoDB" id="9792323at2"/>
<gene>
    <name evidence="2" type="ORF">Aple_032850</name>
</gene>
<dbReference type="EMBL" id="BLAF01000016">
    <property type="protein sequence ID" value="GES20389.1"/>
    <property type="molecule type" value="Genomic_DNA"/>
</dbReference>
<dbReference type="InterPro" id="IPR029068">
    <property type="entry name" value="Glyas_Bleomycin-R_OHBP_Dase"/>
</dbReference>
<feature type="domain" description="VOC" evidence="1">
    <location>
        <begin position="1"/>
        <end position="124"/>
    </location>
</feature>
<organism evidence="2 3">
    <name type="scientific">Acrocarpospora pleiomorpha</name>
    <dbReference type="NCBI Taxonomy" id="90975"/>
    <lineage>
        <taxon>Bacteria</taxon>
        <taxon>Bacillati</taxon>
        <taxon>Actinomycetota</taxon>
        <taxon>Actinomycetes</taxon>
        <taxon>Streptosporangiales</taxon>
        <taxon>Streptosporangiaceae</taxon>
        <taxon>Acrocarpospora</taxon>
    </lineage>
</organism>
<sequence length="130" mass="13503">MIVMPVVYASDVERSLGFYQTLGLTVRAKGRSGKWAELAAPGGGLIALHAAHPGPPGAEPAEPDTAVPAGGVTLCLVSPAPLDDLVERMGEAGVEPVRGVSDEAFGRSVVFADPDGLLIQINEHDEELYT</sequence>
<evidence type="ECO:0000313" key="2">
    <source>
        <dbReference type="EMBL" id="GES20389.1"/>
    </source>
</evidence>
<dbReference type="SUPFAM" id="SSF54593">
    <property type="entry name" value="Glyoxalase/Bleomycin resistance protein/Dihydroxybiphenyl dioxygenase"/>
    <property type="match status" value="1"/>
</dbReference>
<protein>
    <recommendedName>
        <fullName evidence="1">VOC domain-containing protein</fullName>
    </recommendedName>
</protein>